<proteinExistence type="predicted"/>
<accession>A0A1V9XW72</accession>
<dbReference type="InParanoid" id="A0A1V9XW72"/>
<gene>
    <name evidence="1" type="ORF">BIW11_02861</name>
</gene>
<evidence type="ECO:0000313" key="1">
    <source>
        <dbReference type="EMBL" id="OQR77757.1"/>
    </source>
</evidence>
<sequence length="385" mass="42965">MTGYSHGNAHCPITKRVARFTGSIVGFLDHNTNCCEVSNREGPSQILWSVLNDKAGRGDVTAGMADNARDATLRQTSLSVSHKVFFPVFEDIYTSLAQTEVAQSQRATKIKRPVVHAPLGTSGNSQQCCAFVIRLEQFFAGVLHHGSETRASRDRRVSRVFSAAERICRFWAELSVRPMFSYAYISRRRPAMVQAASCIDNFDVGGVRDVRNRSQQRGRHLCRLNFPGEASLVVATPLPPGPPSSRSMRFVLCQHEYCSQLRKRFRFTAPIRSRPVKSLLSVLFEFRSFVGSEAVNAFSGHLSVAAGEDATPLDSVFRATAHGLSDQCQVQCQDEPMAGMEMTIADIARRHMEQRTQFELLKPEQGMFSRESYVSMLVTLYRAIS</sequence>
<keyword evidence="2" id="KW-1185">Reference proteome</keyword>
<protein>
    <submittedName>
        <fullName evidence="1">Uncharacterized protein</fullName>
    </submittedName>
</protein>
<reference evidence="1 2" key="1">
    <citation type="journal article" date="2017" name="Gigascience">
        <title>Draft genome of the honey bee ectoparasitic mite, Tropilaelaps mercedesae, is shaped by the parasitic life history.</title>
        <authorList>
            <person name="Dong X."/>
            <person name="Armstrong S.D."/>
            <person name="Xia D."/>
            <person name="Makepeace B.L."/>
            <person name="Darby A.C."/>
            <person name="Kadowaki T."/>
        </authorList>
    </citation>
    <scope>NUCLEOTIDE SEQUENCE [LARGE SCALE GENOMIC DNA]</scope>
    <source>
        <strain evidence="1">Wuxi-XJTLU</strain>
    </source>
</reference>
<name>A0A1V9XW72_9ACAR</name>
<organism evidence="1 2">
    <name type="scientific">Tropilaelaps mercedesae</name>
    <dbReference type="NCBI Taxonomy" id="418985"/>
    <lineage>
        <taxon>Eukaryota</taxon>
        <taxon>Metazoa</taxon>
        <taxon>Ecdysozoa</taxon>
        <taxon>Arthropoda</taxon>
        <taxon>Chelicerata</taxon>
        <taxon>Arachnida</taxon>
        <taxon>Acari</taxon>
        <taxon>Parasitiformes</taxon>
        <taxon>Mesostigmata</taxon>
        <taxon>Gamasina</taxon>
        <taxon>Dermanyssoidea</taxon>
        <taxon>Laelapidae</taxon>
        <taxon>Tropilaelaps</taxon>
    </lineage>
</organism>
<evidence type="ECO:0000313" key="2">
    <source>
        <dbReference type="Proteomes" id="UP000192247"/>
    </source>
</evidence>
<dbReference type="EMBL" id="MNPL01003091">
    <property type="protein sequence ID" value="OQR77757.1"/>
    <property type="molecule type" value="Genomic_DNA"/>
</dbReference>
<dbReference type="AlphaFoldDB" id="A0A1V9XW72"/>
<comment type="caution">
    <text evidence="1">The sequence shown here is derived from an EMBL/GenBank/DDBJ whole genome shotgun (WGS) entry which is preliminary data.</text>
</comment>
<dbReference type="Proteomes" id="UP000192247">
    <property type="component" value="Unassembled WGS sequence"/>
</dbReference>